<comment type="caution">
    <text evidence="2">The sequence shown here is derived from an EMBL/GenBank/DDBJ whole genome shotgun (WGS) entry which is preliminary data.</text>
</comment>
<organism evidence="2 3">
    <name type="scientific">Batillaria attramentaria</name>
    <dbReference type="NCBI Taxonomy" id="370345"/>
    <lineage>
        <taxon>Eukaryota</taxon>
        <taxon>Metazoa</taxon>
        <taxon>Spiralia</taxon>
        <taxon>Lophotrochozoa</taxon>
        <taxon>Mollusca</taxon>
        <taxon>Gastropoda</taxon>
        <taxon>Caenogastropoda</taxon>
        <taxon>Sorbeoconcha</taxon>
        <taxon>Cerithioidea</taxon>
        <taxon>Batillariidae</taxon>
        <taxon>Batillaria</taxon>
    </lineage>
</organism>
<evidence type="ECO:0000256" key="1">
    <source>
        <dbReference type="SAM" id="MobiDB-lite"/>
    </source>
</evidence>
<accession>A0ABD0K9U2</accession>
<protein>
    <submittedName>
        <fullName evidence="2">Uncharacterized protein</fullName>
    </submittedName>
</protein>
<reference evidence="2 3" key="1">
    <citation type="journal article" date="2023" name="Sci. Data">
        <title>Genome assembly of the Korean intertidal mud-creeper Batillaria attramentaria.</title>
        <authorList>
            <person name="Patra A.K."/>
            <person name="Ho P.T."/>
            <person name="Jun S."/>
            <person name="Lee S.J."/>
            <person name="Kim Y."/>
            <person name="Won Y.J."/>
        </authorList>
    </citation>
    <scope>NUCLEOTIDE SEQUENCE [LARGE SCALE GENOMIC DNA]</scope>
    <source>
        <strain evidence="2">Wonlab-2016</strain>
    </source>
</reference>
<keyword evidence="3" id="KW-1185">Reference proteome</keyword>
<sequence length="110" mass="12398">MTDKVGRTDEDTPVRTDTHKTRDLPARDARPPPLCLQCRTEGPEFQTLVWAHLFTSHQFPSDKNTAHASITSVTTKNPNGKISRKFSNEWDGHCRKKTMLLPVSQGTLIV</sequence>
<feature type="region of interest" description="Disordered" evidence="1">
    <location>
        <begin position="1"/>
        <end position="31"/>
    </location>
</feature>
<proteinExistence type="predicted"/>
<dbReference type="Proteomes" id="UP001519460">
    <property type="component" value="Unassembled WGS sequence"/>
</dbReference>
<evidence type="ECO:0000313" key="3">
    <source>
        <dbReference type="Proteomes" id="UP001519460"/>
    </source>
</evidence>
<name>A0ABD0K9U2_9CAEN</name>
<evidence type="ECO:0000313" key="2">
    <source>
        <dbReference type="EMBL" id="KAK7483886.1"/>
    </source>
</evidence>
<dbReference type="EMBL" id="JACVVK020000219">
    <property type="protein sequence ID" value="KAK7483886.1"/>
    <property type="molecule type" value="Genomic_DNA"/>
</dbReference>
<dbReference type="AlphaFoldDB" id="A0ABD0K9U2"/>
<gene>
    <name evidence="2" type="ORF">BaRGS_00024903</name>
</gene>
<feature type="compositionally biased region" description="Basic and acidic residues" evidence="1">
    <location>
        <begin position="1"/>
        <end position="30"/>
    </location>
</feature>